<gene>
    <name evidence="1" type="ORF">Tco_0977199</name>
</gene>
<accession>A0ABQ5EKI3</accession>
<organism evidence="1 2">
    <name type="scientific">Tanacetum coccineum</name>
    <dbReference type="NCBI Taxonomy" id="301880"/>
    <lineage>
        <taxon>Eukaryota</taxon>
        <taxon>Viridiplantae</taxon>
        <taxon>Streptophyta</taxon>
        <taxon>Embryophyta</taxon>
        <taxon>Tracheophyta</taxon>
        <taxon>Spermatophyta</taxon>
        <taxon>Magnoliopsida</taxon>
        <taxon>eudicotyledons</taxon>
        <taxon>Gunneridae</taxon>
        <taxon>Pentapetalae</taxon>
        <taxon>asterids</taxon>
        <taxon>campanulids</taxon>
        <taxon>Asterales</taxon>
        <taxon>Asteraceae</taxon>
        <taxon>Asteroideae</taxon>
        <taxon>Anthemideae</taxon>
        <taxon>Anthemidinae</taxon>
        <taxon>Tanacetum</taxon>
    </lineage>
</organism>
<evidence type="ECO:0000313" key="2">
    <source>
        <dbReference type="Proteomes" id="UP001151760"/>
    </source>
</evidence>
<keyword evidence="2" id="KW-1185">Reference proteome</keyword>
<reference evidence="1" key="2">
    <citation type="submission" date="2022-01" db="EMBL/GenBank/DDBJ databases">
        <authorList>
            <person name="Yamashiro T."/>
            <person name="Shiraishi A."/>
            <person name="Satake H."/>
            <person name="Nakayama K."/>
        </authorList>
    </citation>
    <scope>NUCLEOTIDE SEQUENCE</scope>
</reference>
<comment type="caution">
    <text evidence="1">The sequence shown here is derived from an EMBL/GenBank/DDBJ whole genome shotgun (WGS) entry which is preliminary data.</text>
</comment>
<sequence length="703" mass="77414">MLRVLISSKSKNQFRSESRFQIDLITKEIDLGLWSWVDLNSEGDAVEGVLGVGGDGSNSLKTVDRLSKSDEVGSDNVVRGFKDIKSLSSKRISVSNIVCDNDDMVADSNNSKDGKVCVADRMVSNRKKSIESATKGKYAKFKNVIVGEKKISAQKPSVPTKKGKHKGNEQIADTGKAIDDCYNVVSDIIADGKSDDIKSCDVKKGYVYVADHIMNDKNKSIKHATKGKAIARCDKVFSDVVADADNYVKPVDSTVESELKSVDAVYKCDKEYEDVPKKRTPSSRQQKIRLLMAYISNSLGGNIRSKDQLNYMHQLIAHGLINGVKLDYGGIIFNDLAAKLTNSVRHTSPAYARFISLILEKVLGDSYVLSDEIGLKIPIIGNSIFNLDLSLLEVPISSHMVRVCQSEPDPAVVSEDVVGILLCDNVSDRSPSIDSNLNEIVQKAKTKSINSLLDPKLKESTCVYKYKVVSNCLNEEVVADKAVAIGSGDQSLKDDCPVNSNQVYNYQNNVVSFQEEVVGDTAVATGSGDQSLKDDYPVNSNQVCNYQNNVALFQEVVVGDTAVPTDNSCSKELHIAPVVGDLMAINEHSDVKAEGVADNLMPDVVIKERFDDAEDYKVDSDRYWNFSPDRISLDENGIHYENDAAEDDFSSVKRLKMIKYHYSEPVSVTPEFSSFSAKNRSYVQQKNDIVNFKVEISNLANKT</sequence>
<protein>
    <submittedName>
        <fullName evidence="1">Uncharacterized protein</fullName>
    </submittedName>
</protein>
<reference evidence="1" key="1">
    <citation type="journal article" date="2022" name="Int. J. Mol. Sci.">
        <title>Draft Genome of Tanacetum Coccineum: Genomic Comparison of Closely Related Tanacetum-Family Plants.</title>
        <authorList>
            <person name="Yamashiro T."/>
            <person name="Shiraishi A."/>
            <person name="Nakayama K."/>
            <person name="Satake H."/>
        </authorList>
    </citation>
    <scope>NUCLEOTIDE SEQUENCE</scope>
</reference>
<name>A0ABQ5EKI3_9ASTR</name>
<evidence type="ECO:0000313" key="1">
    <source>
        <dbReference type="EMBL" id="GJT51042.1"/>
    </source>
</evidence>
<dbReference type="Proteomes" id="UP001151760">
    <property type="component" value="Unassembled WGS sequence"/>
</dbReference>
<dbReference type="EMBL" id="BQNB010016373">
    <property type="protein sequence ID" value="GJT51042.1"/>
    <property type="molecule type" value="Genomic_DNA"/>
</dbReference>
<proteinExistence type="predicted"/>